<dbReference type="RefSeq" id="WP_195170184.1">
    <property type="nucleotide sequence ID" value="NZ_CP062983.1"/>
</dbReference>
<name>A0A7S8E864_9CHLR</name>
<sequence length="190" mass="21008">MSDENGQVEPAERVVKTGIEAQMEHVEFDYKQLTAREFAEIDKVKSQTGLFITSLLAHVVKICPKSWGDPADVKTWRKLPMFGVCVPLFAKFSSVIGALPDEIEGIVYNLDEVTADEYESAAAKFRSSASIHEKALGLTRVVKSCPGIDDPASLDCWLDAPFYTVFIPAHKGYGAEAMRQLTNFLKQFGS</sequence>
<proteinExistence type="predicted"/>
<evidence type="ECO:0000313" key="1">
    <source>
        <dbReference type="EMBL" id="QPC82115.1"/>
    </source>
</evidence>
<reference evidence="1 2" key="1">
    <citation type="submission" date="2020-02" db="EMBL/GenBank/DDBJ databases">
        <authorList>
            <person name="Zheng R.K."/>
            <person name="Sun C.M."/>
        </authorList>
    </citation>
    <scope>NUCLEOTIDE SEQUENCE [LARGE SCALE GENOMIC DNA]</scope>
    <source>
        <strain evidence="2">rifampicinis</strain>
    </source>
</reference>
<organism evidence="1 2">
    <name type="scientific">Phototrophicus methaneseepsis</name>
    <dbReference type="NCBI Taxonomy" id="2710758"/>
    <lineage>
        <taxon>Bacteria</taxon>
        <taxon>Bacillati</taxon>
        <taxon>Chloroflexota</taxon>
        <taxon>Candidatus Thermofontia</taxon>
        <taxon>Phototrophicales</taxon>
        <taxon>Phototrophicaceae</taxon>
        <taxon>Phototrophicus</taxon>
    </lineage>
</organism>
<accession>A0A7S8E864</accession>
<dbReference type="Proteomes" id="UP000594468">
    <property type="component" value="Chromosome"/>
</dbReference>
<dbReference type="KEGG" id="pmet:G4Y79_20895"/>
<keyword evidence="2" id="KW-1185">Reference proteome</keyword>
<protein>
    <submittedName>
        <fullName evidence="1">Uncharacterized protein</fullName>
    </submittedName>
</protein>
<dbReference type="EMBL" id="CP062983">
    <property type="protein sequence ID" value="QPC82115.1"/>
    <property type="molecule type" value="Genomic_DNA"/>
</dbReference>
<dbReference type="AlphaFoldDB" id="A0A7S8E864"/>
<gene>
    <name evidence="1" type="ORF">G4Y79_20895</name>
</gene>
<evidence type="ECO:0000313" key="2">
    <source>
        <dbReference type="Proteomes" id="UP000594468"/>
    </source>
</evidence>